<evidence type="ECO:0000313" key="2">
    <source>
        <dbReference type="Proteomes" id="UP000664277"/>
    </source>
</evidence>
<sequence length="248" mass="27997">MSYDFIACARTLEESDLLSWKTQDIDEASPQEEEKLRKFLEQVLSIFPAVEEDGLSSEFWSYTPELEAGRASLVLYVSYSEASSFLHEVVRIGRELQVSIFDPQTSRIYRPDGFSGLTLEVENQASYIAPTKSQIREAVQGLSAKDGPSLLFMEEKGSSDYSQVAGGDGAFTLEWREHVGDNFKHYVAGLKSGNKNEEVKIFTNGYHVKVKGNERLGVVETVALLTAFAESRTRPNEYEWRDITHKFL</sequence>
<name>A0A8J7P6C7_9BACT</name>
<dbReference type="EMBL" id="JAFLCK010000001">
    <property type="protein sequence ID" value="MBN8658949.1"/>
    <property type="molecule type" value="Genomic_DNA"/>
</dbReference>
<evidence type="ECO:0000313" key="1">
    <source>
        <dbReference type="EMBL" id="MBN8658949.1"/>
    </source>
</evidence>
<comment type="caution">
    <text evidence="1">The sequence shown here is derived from an EMBL/GenBank/DDBJ whole genome shotgun (WGS) entry which is preliminary data.</text>
</comment>
<dbReference type="Proteomes" id="UP000664277">
    <property type="component" value="Unassembled WGS sequence"/>
</dbReference>
<protein>
    <submittedName>
        <fullName evidence="1">Uncharacterized protein</fullName>
    </submittedName>
</protein>
<reference evidence="1" key="1">
    <citation type="submission" date="2021-02" db="EMBL/GenBank/DDBJ databases">
        <title>Genome-Resolved Metagenomics of a Microbial Community Performing Photosynthetic Biological Nutrient Removal.</title>
        <authorList>
            <person name="Mcdaniel E.A."/>
        </authorList>
    </citation>
    <scope>NUCLEOTIDE SEQUENCE</scope>
    <source>
        <strain evidence="1">UWPOB_OBS1</strain>
    </source>
</reference>
<gene>
    <name evidence="1" type="ORF">J0M35_01190</name>
</gene>
<proteinExistence type="predicted"/>
<organism evidence="1 2">
    <name type="scientific">Candidatus Obscuribacter phosphatis</name>
    <dbReference type="NCBI Taxonomy" id="1906157"/>
    <lineage>
        <taxon>Bacteria</taxon>
        <taxon>Bacillati</taxon>
        <taxon>Candidatus Melainabacteria</taxon>
        <taxon>Candidatus Obscuribacterales</taxon>
        <taxon>Candidatus Obscuribacteraceae</taxon>
        <taxon>Candidatus Obscuribacter</taxon>
    </lineage>
</organism>
<dbReference type="AlphaFoldDB" id="A0A8J7P6C7"/>
<accession>A0A8J7P6C7</accession>